<dbReference type="Proteomes" id="UP001151760">
    <property type="component" value="Unassembled WGS sequence"/>
</dbReference>
<protein>
    <recommendedName>
        <fullName evidence="4">Xylulose kinase-1</fullName>
    </recommendedName>
</protein>
<sequence length="691" mass="78585">MADLKFVDQHNMVAYLEKSDENAEFHQIVDFLSTRLINYALTVSPTIYASYIEQFWNTATSKIVNSVKQIHAIVDGNAVVIPESSVRNNLLFDDEDGITCLINDDIFENLALMRNFDPKKFLMYPRFLQLFLNNQLKDLPEPFNDTYETPSHTRKVFSNMARQSKKFSGKVTPLFESMLVQNQAPEVSHEPQTQANIEQILPSPSTYQRKLRKTQKYKRAKKVTKLPQTSVPLDLGADKTTTMPNVDIPQGMDTGGSPRRQETMGGAPAQTRSERVLKQPNESPFPEGHTSGSGEGRMEHTFELMDIIPSTPHDSPLQGGYTPGSDEGRLKLKELMAICTKLSKQVLDLEKENDAQAVKILKLKKRVKKLERQRKSSISHPRKRIYRQVESSDDSLDEEDASNQGRKSDKIKPMFKESDFDDIDDLVDEGMVFVQEKDAETQGKIGSDDTEVVKGSGDTEVLDIEKAVNTADEGVSTASVYETVSTAAPRTHPTTTTVFDDEDVTMDMAQTLIKIKEEKAKEKGVVITDETESVEKTKKKVQGDAQMERDVEVALRLQAELDEELRAPTGREREREQFTIKERAQFFVKTIAAQRKFRAAQRAVEIKSKPPTKTQLRNMMITYLKNMGKFNHNQLKGKSYEELQRLYEREQKWIHDFVPMDSKKEDKKSVEPESEGKKGKRIKRVADSTLK</sequence>
<feature type="compositionally biased region" description="Acidic residues" evidence="1">
    <location>
        <begin position="391"/>
        <end position="401"/>
    </location>
</feature>
<proteinExistence type="predicted"/>
<feature type="region of interest" description="Disordered" evidence="1">
    <location>
        <begin position="658"/>
        <end position="691"/>
    </location>
</feature>
<gene>
    <name evidence="2" type="ORF">Tco_0974216</name>
</gene>
<evidence type="ECO:0008006" key="4">
    <source>
        <dbReference type="Google" id="ProtNLM"/>
    </source>
</evidence>
<feature type="compositionally biased region" description="Basic and acidic residues" evidence="1">
    <location>
        <begin position="661"/>
        <end position="677"/>
    </location>
</feature>
<comment type="caution">
    <text evidence="2">The sequence shown here is derived from an EMBL/GenBank/DDBJ whole genome shotgun (WGS) entry which is preliminary data.</text>
</comment>
<reference evidence="2" key="2">
    <citation type="submission" date="2022-01" db="EMBL/GenBank/DDBJ databases">
        <authorList>
            <person name="Yamashiro T."/>
            <person name="Shiraishi A."/>
            <person name="Satake H."/>
            <person name="Nakayama K."/>
        </authorList>
    </citation>
    <scope>NUCLEOTIDE SEQUENCE</scope>
</reference>
<evidence type="ECO:0000313" key="2">
    <source>
        <dbReference type="EMBL" id="GJT48059.1"/>
    </source>
</evidence>
<dbReference type="EMBL" id="BQNB010016121">
    <property type="protein sequence ID" value="GJT48059.1"/>
    <property type="molecule type" value="Genomic_DNA"/>
</dbReference>
<organism evidence="2 3">
    <name type="scientific">Tanacetum coccineum</name>
    <dbReference type="NCBI Taxonomy" id="301880"/>
    <lineage>
        <taxon>Eukaryota</taxon>
        <taxon>Viridiplantae</taxon>
        <taxon>Streptophyta</taxon>
        <taxon>Embryophyta</taxon>
        <taxon>Tracheophyta</taxon>
        <taxon>Spermatophyta</taxon>
        <taxon>Magnoliopsida</taxon>
        <taxon>eudicotyledons</taxon>
        <taxon>Gunneridae</taxon>
        <taxon>Pentapetalae</taxon>
        <taxon>asterids</taxon>
        <taxon>campanulids</taxon>
        <taxon>Asterales</taxon>
        <taxon>Asteraceae</taxon>
        <taxon>Asteroideae</taxon>
        <taxon>Anthemideae</taxon>
        <taxon>Anthemidinae</taxon>
        <taxon>Tanacetum</taxon>
    </lineage>
</organism>
<keyword evidence="3" id="KW-1185">Reference proteome</keyword>
<evidence type="ECO:0000256" key="1">
    <source>
        <dbReference type="SAM" id="MobiDB-lite"/>
    </source>
</evidence>
<evidence type="ECO:0000313" key="3">
    <source>
        <dbReference type="Proteomes" id="UP001151760"/>
    </source>
</evidence>
<feature type="region of interest" description="Disordered" evidence="1">
    <location>
        <begin position="232"/>
        <end position="296"/>
    </location>
</feature>
<reference evidence="2" key="1">
    <citation type="journal article" date="2022" name="Int. J. Mol. Sci.">
        <title>Draft Genome of Tanacetum Coccineum: Genomic Comparison of Closely Related Tanacetum-Family Plants.</title>
        <authorList>
            <person name="Yamashiro T."/>
            <person name="Shiraishi A."/>
            <person name="Nakayama K."/>
            <person name="Satake H."/>
        </authorList>
    </citation>
    <scope>NUCLEOTIDE SEQUENCE</scope>
</reference>
<name>A0ABQ5EAY5_9ASTR</name>
<feature type="compositionally biased region" description="Basic residues" evidence="1">
    <location>
        <begin position="371"/>
        <end position="386"/>
    </location>
</feature>
<accession>A0ABQ5EAY5</accession>
<feature type="region of interest" description="Disordered" evidence="1">
    <location>
        <begin position="371"/>
        <end position="414"/>
    </location>
</feature>